<protein>
    <recommendedName>
        <fullName evidence="3">DUF4238 domain-containing protein</fullName>
    </recommendedName>
</protein>
<gene>
    <name evidence="1" type="ORF">UE95_012255</name>
</gene>
<dbReference type="EMBL" id="JYMX02000008">
    <property type="protein sequence ID" value="MCW3712059.1"/>
    <property type="molecule type" value="Genomic_DNA"/>
</dbReference>
<dbReference type="Proteomes" id="UP000191686">
    <property type="component" value="Unassembled WGS sequence"/>
</dbReference>
<evidence type="ECO:0000313" key="1">
    <source>
        <dbReference type="EMBL" id="MCW3712059.1"/>
    </source>
</evidence>
<comment type="caution">
    <text evidence="1">The sequence shown here is derived from an EMBL/GenBank/DDBJ whole genome shotgun (WGS) entry which is preliminary data.</text>
</comment>
<sequence length="547" mass="63542">MTTNNKAWGIFNLHDLACHLKLGTGRIRFAQNKKVVDEVDFTKPFVPMFSAWNGYYPNGQLRFTYRQSISRTMFGCIINHHTASRSDIPLPEVKASHAHLIEFLKEDLAGLRHLSNERLLNKYLDEISGYSSPSLIDGVTQEMFGKHSYCKRLDVARFADKMPEHFDKNKHEIAVPELARYLHPTDGLNDRYKKITGKRRKLNPFIVEYLLFFKEQVSFKQSLIITREQFEKAMIATFFKASAFDDVPTETHKVKGILSSINQDWANVAYLTDEQRQDESLIEEVFWHNPNTPAFLFPALKDKPLTERLLREDIMDLCSFHTMMPMVTDINLVKNYFAKVKKKIKKEKSANKFFYDGKYSNVVEIYNLSPVELKEDAWLLEKVFGECCSETSGSYRTIQLPESIKKDKARLTQLASRGSKFSHYCYFNTFIGGVSYSIRNDLSYLRDIIAASRAPEENGEYQQLITIDIATCEEVELQKRWFSKKNMKKFYDWNCAREPVSNIKKKTPSSNFFINVDVFIKAFDYENLQNKLAKKPEASTRSGRLKI</sequence>
<accession>A0ABD4UDH0</accession>
<evidence type="ECO:0000313" key="2">
    <source>
        <dbReference type="Proteomes" id="UP000191686"/>
    </source>
</evidence>
<reference evidence="1 2" key="2">
    <citation type="journal article" date="2017" name="Front. Microbiol.">
        <title>Genomics Reveals a Unique Clone of Burkholderia cenocepacia Harboring an Actively Excising Novel Genomic Island.</title>
        <authorList>
            <person name="Patil P.P."/>
            <person name="Mali S."/>
            <person name="Midha S."/>
            <person name="Gautam V."/>
            <person name="Dash L."/>
            <person name="Kumar S."/>
            <person name="Shastri J."/>
            <person name="Singhal L."/>
            <person name="Patil P.B."/>
        </authorList>
    </citation>
    <scope>NUCLEOTIDE SEQUENCE [LARGE SCALE GENOMIC DNA]</scope>
    <source>
        <strain evidence="1 2">BC-19</strain>
    </source>
</reference>
<dbReference type="AlphaFoldDB" id="A0ABD4UDH0"/>
<organism evidence="1 2">
    <name type="scientific">Burkholderia cenocepacia</name>
    <dbReference type="NCBI Taxonomy" id="95486"/>
    <lineage>
        <taxon>Bacteria</taxon>
        <taxon>Pseudomonadati</taxon>
        <taxon>Pseudomonadota</taxon>
        <taxon>Betaproteobacteria</taxon>
        <taxon>Burkholderiales</taxon>
        <taxon>Burkholderiaceae</taxon>
        <taxon>Burkholderia</taxon>
        <taxon>Burkholderia cepacia complex</taxon>
    </lineage>
</organism>
<dbReference type="RefSeq" id="WP_143262290.1">
    <property type="nucleotide sequence ID" value="NZ_JYMX02000008.1"/>
</dbReference>
<evidence type="ECO:0008006" key="3">
    <source>
        <dbReference type="Google" id="ProtNLM"/>
    </source>
</evidence>
<name>A0ABD4UDH0_9BURK</name>
<proteinExistence type="predicted"/>
<reference evidence="1 2" key="1">
    <citation type="journal article" date="2017" name="Front. Microbiol.">
        <title>Genomics reveals a unique clone of Burkholderia cenocepacia harbouring an actively excising novel genomic island.</title>
        <authorList>
            <person name="Patil P."/>
            <person name="Mali S."/>
            <person name="Midha S."/>
            <person name="Gautam V."/>
            <person name="Dash L."/>
            <person name="Kumar S."/>
            <person name="Shastri J."/>
            <person name="Singhal L."/>
            <person name="Patil P.B."/>
        </authorList>
    </citation>
    <scope>NUCLEOTIDE SEQUENCE [LARGE SCALE GENOMIC DNA]</scope>
    <source>
        <strain evidence="1 2">BC-19</strain>
    </source>
</reference>